<dbReference type="EMBL" id="RZUH01000009">
    <property type="protein sequence ID" value="KAA8826925.1"/>
    <property type="molecule type" value="Genomic_DNA"/>
</dbReference>
<protein>
    <submittedName>
        <fullName evidence="2">Uncharacterized protein</fullName>
    </submittedName>
</protein>
<dbReference type="Proteomes" id="UP000410049">
    <property type="component" value="Unassembled WGS sequence"/>
</dbReference>
<organism evidence="2 3">
    <name type="scientific">Bifidobacterium myosotis</name>
    <dbReference type="NCBI Taxonomy" id="1630166"/>
    <lineage>
        <taxon>Bacteria</taxon>
        <taxon>Bacillati</taxon>
        <taxon>Actinomycetota</taxon>
        <taxon>Actinomycetes</taxon>
        <taxon>Bifidobacteriales</taxon>
        <taxon>Bifidobacteriaceae</taxon>
        <taxon>Bifidobacterium</taxon>
    </lineage>
</organism>
<accession>A0A5M9ZHK9</accession>
<comment type="caution">
    <text evidence="2">The sequence shown here is derived from an EMBL/GenBank/DDBJ whole genome shotgun (WGS) entry which is preliminary data.</text>
</comment>
<dbReference type="AlphaFoldDB" id="A0A5M9ZHK9"/>
<name>A0A5M9ZHK9_9BIFI</name>
<evidence type="ECO:0000256" key="1">
    <source>
        <dbReference type="SAM" id="MobiDB-lite"/>
    </source>
</evidence>
<reference evidence="2 3" key="1">
    <citation type="journal article" date="2019" name="Syst. Appl. Microbiol.">
        <title>Characterization of Bifidobacterium species in feaces of the Egyptian fruit bat: Description of B. vespertilionis sp. nov. and B. rousetti sp. nov.</title>
        <authorList>
            <person name="Modesto M."/>
            <person name="Satti M."/>
            <person name="Watanabe K."/>
            <person name="Puglisi E."/>
            <person name="Morelli L."/>
            <person name="Huang C.-H."/>
            <person name="Liou J.-S."/>
            <person name="Miyashita M."/>
            <person name="Tamura T."/>
            <person name="Saito S."/>
            <person name="Mori K."/>
            <person name="Huang L."/>
            <person name="Sciavilla P."/>
            <person name="Sandri C."/>
            <person name="Spiezio C."/>
            <person name="Vitali F."/>
            <person name="Cavalieri D."/>
            <person name="Perpetuini G."/>
            <person name="Tofalo R."/>
            <person name="Bonetti A."/>
            <person name="Arita M."/>
            <person name="Mattarelli P."/>
        </authorList>
    </citation>
    <scope>NUCLEOTIDE SEQUENCE [LARGE SCALE GENOMIC DNA]</scope>
    <source>
        <strain evidence="2 3">RST17</strain>
    </source>
</reference>
<evidence type="ECO:0000313" key="3">
    <source>
        <dbReference type="Proteomes" id="UP000410049"/>
    </source>
</evidence>
<proteinExistence type="predicted"/>
<evidence type="ECO:0000313" key="2">
    <source>
        <dbReference type="EMBL" id="KAA8826925.1"/>
    </source>
</evidence>
<dbReference type="RefSeq" id="WP_150379881.1">
    <property type="nucleotide sequence ID" value="NZ_RZUH01000009.1"/>
</dbReference>
<sequence>MVDPERPETWLNPAEYGHRAELRPFNRDLRRNPWKLWDERLLSATGTLTLPDGTVEDHRGERVMDPETQIRLADRASWYEDADGGRHAGRIYRALQPWFYSDADAREAARDMALKRLMDLRRTCVREPGLCFSEPLAASALSRPVRVEALFAAEPYRLSAHRMRVGRLYMARLRAYQDTHGGRLPNADARDVMWDDNMADYVNGKIAAGKTMGGGLAYSNGENANPDSKRRIRRGPDGLPFNARDDFERMLSRGMGEITGRSIDFESAVTLSGTRIAGSAGSVPVGPAEPAPEIRPIRDAGDLRAAAEAGGTTMYGVWRAAVARGMEDEFVARVRPRAGDLTRWRNRLAAERDAAGGDRDA</sequence>
<gene>
    <name evidence="2" type="ORF">EMO91_10360</name>
</gene>
<feature type="region of interest" description="Disordered" evidence="1">
    <location>
        <begin position="217"/>
        <end position="239"/>
    </location>
</feature>